<evidence type="ECO:0000256" key="5">
    <source>
        <dbReference type="SAM" id="Phobius"/>
    </source>
</evidence>
<dbReference type="GO" id="GO:0005886">
    <property type="term" value="C:plasma membrane"/>
    <property type="evidence" value="ECO:0007669"/>
    <property type="project" value="UniProtKB-SubCell"/>
</dbReference>
<evidence type="ECO:0000256" key="1">
    <source>
        <dbReference type="ARBA" id="ARBA00004651"/>
    </source>
</evidence>
<evidence type="ECO:0000313" key="8">
    <source>
        <dbReference type="Proteomes" id="UP000319769"/>
    </source>
</evidence>
<evidence type="ECO:0000256" key="4">
    <source>
        <dbReference type="ARBA" id="ARBA00023136"/>
    </source>
</evidence>
<dbReference type="InterPro" id="IPR020846">
    <property type="entry name" value="MFS_dom"/>
</dbReference>
<feature type="transmembrane region" description="Helical" evidence="5">
    <location>
        <begin position="66"/>
        <end position="85"/>
    </location>
</feature>
<feature type="domain" description="Major facilitator superfamily (MFS) profile" evidence="6">
    <location>
        <begin position="27"/>
        <end position="437"/>
    </location>
</feature>
<comment type="caution">
    <text evidence="7">The sequence shown here is derived from an EMBL/GenBank/DDBJ whole genome shotgun (WGS) entry which is preliminary data.</text>
</comment>
<reference evidence="7" key="1">
    <citation type="submission" date="2019-09" db="EMBL/GenBank/DDBJ databases">
        <authorList>
            <person name="Teo W.F.A."/>
            <person name="Duangmal K."/>
        </authorList>
    </citation>
    <scope>NUCLEOTIDE SEQUENCE [LARGE SCALE GENOMIC DNA]</scope>
    <source>
        <strain evidence="7">K81G1</strain>
    </source>
</reference>
<feature type="transmembrane region" description="Helical" evidence="5">
    <location>
        <begin position="118"/>
        <end position="139"/>
    </location>
</feature>
<comment type="subcellular location">
    <subcellularLocation>
        <location evidence="1">Cell membrane</location>
        <topology evidence="1">Multi-pass membrane protein</topology>
    </subcellularLocation>
</comment>
<feature type="transmembrane region" description="Helical" evidence="5">
    <location>
        <begin position="94"/>
        <end position="112"/>
    </location>
</feature>
<accession>A0A5N0VB33</accession>
<gene>
    <name evidence="7" type="ORF">FPZ12_008695</name>
</gene>
<dbReference type="EMBL" id="VMNW02000009">
    <property type="protein sequence ID" value="KAA9163579.1"/>
    <property type="molecule type" value="Genomic_DNA"/>
</dbReference>
<evidence type="ECO:0000313" key="7">
    <source>
        <dbReference type="EMBL" id="KAA9163579.1"/>
    </source>
</evidence>
<feature type="transmembrane region" description="Helical" evidence="5">
    <location>
        <begin position="151"/>
        <end position="175"/>
    </location>
</feature>
<evidence type="ECO:0000256" key="3">
    <source>
        <dbReference type="ARBA" id="ARBA00022989"/>
    </source>
</evidence>
<dbReference type="PANTHER" id="PTHR23508:SF10">
    <property type="entry name" value="CARBOXYLIC ACID TRANSPORTER PROTEIN HOMOLOG"/>
    <property type="match status" value="1"/>
</dbReference>
<dbReference type="SUPFAM" id="SSF103473">
    <property type="entry name" value="MFS general substrate transporter"/>
    <property type="match status" value="1"/>
</dbReference>
<dbReference type="RefSeq" id="WP_144748348.1">
    <property type="nucleotide sequence ID" value="NZ_VMNW02000009.1"/>
</dbReference>
<evidence type="ECO:0000259" key="6">
    <source>
        <dbReference type="PROSITE" id="PS50850"/>
    </source>
</evidence>
<feature type="transmembrane region" description="Helical" evidence="5">
    <location>
        <begin position="414"/>
        <end position="433"/>
    </location>
</feature>
<feature type="transmembrane region" description="Helical" evidence="5">
    <location>
        <begin position="258"/>
        <end position="276"/>
    </location>
</feature>
<dbReference type="Proteomes" id="UP000319769">
    <property type="component" value="Unassembled WGS sequence"/>
</dbReference>
<dbReference type="AlphaFoldDB" id="A0A5N0VB33"/>
<keyword evidence="2 5" id="KW-0812">Transmembrane</keyword>
<proteinExistence type="predicted"/>
<feature type="transmembrane region" description="Helical" evidence="5">
    <location>
        <begin position="323"/>
        <end position="341"/>
    </location>
</feature>
<evidence type="ECO:0000256" key="2">
    <source>
        <dbReference type="ARBA" id="ARBA00022692"/>
    </source>
</evidence>
<feature type="transmembrane region" description="Helical" evidence="5">
    <location>
        <begin position="383"/>
        <end position="402"/>
    </location>
</feature>
<dbReference type="InterPro" id="IPR036259">
    <property type="entry name" value="MFS_trans_sf"/>
</dbReference>
<name>A0A5N0VB33_9PSEU</name>
<keyword evidence="3 5" id="KW-1133">Transmembrane helix</keyword>
<feature type="transmembrane region" description="Helical" evidence="5">
    <location>
        <begin position="296"/>
        <end position="316"/>
    </location>
</feature>
<dbReference type="GO" id="GO:0046943">
    <property type="term" value="F:carboxylic acid transmembrane transporter activity"/>
    <property type="evidence" value="ECO:0007669"/>
    <property type="project" value="TreeGrafter"/>
</dbReference>
<feature type="transmembrane region" description="Helical" evidence="5">
    <location>
        <begin position="181"/>
        <end position="201"/>
    </location>
</feature>
<keyword evidence="4 5" id="KW-0472">Membrane</keyword>
<dbReference type="Gene3D" id="1.20.1250.20">
    <property type="entry name" value="MFS general substrate transporter like domains"/>
    <property type="match status" value="1"/>
</dbReference>
<dbReference type="Pfam" id="PF00083">
    <property type="entry name" value="Sugar_tr"/>
    <property type="match status" value="1"/>
</dbReference>
<protein>
    <submittedName>
        <fullName evidence="7">MFS transporter</fullName>
    </submittedName>
</protein>
<dbReference type="OrthoDB" id="9787026at2"/>
<dbReference type="PROSITE" id="PS50850">
    <property type="entry name" value="MFS"/>
    <property type="match status" value="1"/>
</dbReference>
<feature type="transmembrane region" description="Helical" evidence="5">
    <location>
        <begin position="347"/>
        <end position="371"/>
    </location>
</feature>
<organism evidence="7 8">
    <name type="scientific">Amycolatopsis acidicola</name>
    <dbReference type="NCBI Taxonomy" id="2596893"/>
    <lineage>
        <taxon>Bacteria</taxon>
        <taxon>Bacillati</taxon>
        <taxon>Actinomycetota</taxon>
        <taxon>Actinomycetes</taxon>
        <taxon>Pseudonocardiales</taxon>
        <taxon>Pseudonocardiaceae</taxon>
        <taxon>Amycolatopsis</taxon>
    </lineage>
</organism>
<feature type="transmembrane region" description="Helical" evidence="5">
    <location>
        <begin position="28"/>
        <end position="54"/>
    </location>
</feature>
<dbReference type="CDD" id="cd17316">
    <property type="entry name" value="MFS_SV2_like"/>
    <property type="match status" value="1"/>
</dbReference>
<dbReference type="InterPro" id="IPR005828">
    <property type="entry name" value="MFS_sugar_transport-like"/>
</dbReference>
<keyword evidence="8" id="KW-1185">Reference proteome</keyword>
<dbReference type="PANTHER" id="PTHR23508">
    <property type="entry name" value="CARBOXYLIC ACID TRANSPORTER PROTEIN HOMOLOG"/>
    <property type="match status" value="1"/>
</dbReference>
<sequence length="461" mass="49437">MSEVQRAPSLVGRHLDRARVGRSHLKQLALLGGGGFFDAFDIYLSGSVLAAMLAAKFSTVGENATFLSATSFGLLIGTLLAGYLGDRFGRRSTYLYALALYSAATLLTSIAPDHGLIVVLRVATGLGLGAVLITGYGTWNEFVPNARRASWAGVLAMVVNLALPASAIAGLLVIPSFGWRAMFLVCGVPAVLIWVLQLKFLDESPRWLESRGRYEEAYRIARRYNPDMPEQPELPAGPRARAERPDFRALFRKPLGRITAACVLIAVCNQIAFYTFQSWVPTYLVGQGLTVEKSLGITVFMQLGAIPGCLVGGLVGDRLGRKWVNAALFVLMGGVGIWYGYSSSTAGLIVSGIVWVFLASFAISVQIASYIPELFPTELRMQGSALANACARGSVIVTPFLVSSLYENVGVQGVFLGVLGVCLVGAIVVIVLAPETRRRSLEDIAQGTTGRAPAEELERRA</sequence>